<protein>
    <submittedName>
        <fullName evidence="2">AAA ATPase domain-containing protein</fullName>
    </submittedName>
</protein>
<evidence type="ECO:0000259" key="1">
    <source>
        <dbReference type="Pfam" id="PF13191"/>
    </source>
</evidence>
<gene>
    <name evidence="2" type="ORF">SAMN06295984_1603</name>
</gene>
<dbReference type="SUPFAM" id="SSF52540">
    <property type="entry name" value="P-loop containing nucleoside triphosphate hydrolases"/>
    <property type="match status" value="1"/>
</dbReference>
<sequence length="997" mass="107427">MGNIVHREHGVMDEAVFCGRENEIAKLLSAFEDVASGSGPQLFLLLGDSGVGKTRLIRRFYEQLATHVDHRDPAGYWPDALGDGLNPSFAGRHETDALPPFMWLGVACREHNDGLEGMDAIVGPHVEPILRARAKRELGQDAIRAVAKGTIGSLPVVGPFIANALDTSEWVQRARKAFGTEVGDKSGDFLAPAVRQIDENVDSIIDCLADLLDAPVGLADIQGNARAIDRKAAGRDRIPAVVFLDDAQRLGINPAKQALVYRMLDRARERGWPLLFIAAHWHSDWLRDSISDDANAFAVRAASWARAINPEWQPVTITVQRGDIYRPMLATLLPGLTSHQQDMLLARAGGNPRLISEIIAFARDNPRLFEHLDTSGALTESGAAEIATMEVELERLVRRRINLAPAPVRAAASLAALQGEEFLGSITIDTAHLLGIDASPEDIAAIERPHAIAVAGARDLYSFVQTLYRDAALANLPNVLQDADAAKAGLRKILRAKLNDQASLDAMDRGQRNLALNLGLSLFGRTEAMATERAAWLLALAGDAAAHHDYATAVSRFDQARGFADLSDLDLAARAPTSTLMTPALIRFGRVGDARQYTDWRFAAWKAGKLASGSGAGKTELKDIVAWHEFAASYADIDQRDGLGIPREVEEAKTASQAEMASWMRKEIEENPELGEHLRRYLAPDLAVAEAQAAEDPEALAIATQAALDAVSKLAETNLENGAFFAYVSGREKRKARLSAVFAALVAQQAVDLSSAGTSRAGDRAFAAARADIEAAISYSSAAEIAAFPFPPWEVRRQVVEDVLFAAGHLIQFGFSASAYDLLHAAKPIENAMLADPRAAADVSFAGCLAHCRAVSAAAAGRTQLAYDEGKRAVAFYDEALALEENLQLRIRLASLLSALAQWGHSLSAADSAEWTDDAIAAICDLPDGAVQGPLLGEFTEFLLAACRAWYEGGGLVQGEEMAAEIERRVSATPDLYEAAYRDQIQEKLAALRAGTH</sequence>
<dbReference type="Proteomes" id="UP000194469">
    <property type="component" value="Unassembled WGS sequence"/>
</dbReference>
<feature type="domain" description="Orc1-like AAA ATPase" evidence="1">
    <location>
        <begin position="17"/>
        <end position="70"/>
    </location>
</feature>
<evidence type="ECO:0000313" key="2">
    <source>
        <dbReference type="EMBL" id="SMQ76160.1"/>
    </source>
</evidence>
<dbReference type="Gene3D" id="3.40.50.300">
    <property type="entry name" value="P-loop containing nucleotide triphosphate hydrolases"/>
    <property type="match status" value="1"/>
</dbReference>
<dbReference type="InterPro" id="IPR027417">
    <property type="entry name" value="P-loop_NTPase"/>
</dbReference>
<organism evidence="2 3">
    <name type="scientific">Sphingopyxis terrae subsp. ummariensis</name>
    <dbReference type="NCBI Taxonomy" id="429001"/>
    <lineage>
        <taxon>Bacteria</taxon>
        <taxon>Pseudomonadati</taxon>
        <taxon>Pseudomonadota</taxon>
        <taxon>Alphaproteobacteria</taxon>
        <taxon>Sphingomonadales</taxon>
        <taxon>Sphingomonadaceae</taxon>
        <taxon>Sphingopyxis</taxon>
    </lineage>
</organism>
<accession>A0A1Y6FSK5</accession>
<dbReference type="AlphaFoldDB" id="A0A1Y6FSK5"/>
<name>A0A1Y6FSK5_9SPHN</name>
<reference evidence="3" key="1">
    <citation type="submission" date="2017-04" db="EMBL/GenBank/DDBJ databases">
        <authorList>
            <person name="Varghese N."/>
            <person name="Submissions S."/>
        </authorList>
    </citation>
    <scope>NUCLEOTIDE SEQUENCE [LARGE SCALE GENOMIC DNA]</scope>
    <source>
        <strain evidence="3">UI2</strain>
    </source>
</reference>
<keyword evidence="3" id="KW-1185">Reference proteome</keyword>
<evidence type="ECO:0000313" key="3">
    <source>
        <dbReference type="Proteomes" id="UP000194469"/>
    </source>
</evidence>
<dbReference type="Pfam" id="PF13191">
    <property type="entry name" value="AAA_16"/>
    <property type="match status" value="1"/>
</dbReference>
<dbReference type="InterPro" id="IPR041664">
    <property type="entry name" value="AAA_16"/>
</dbReference>
<dbReference type="EMBL" id="FXWL01000002">
    <property type="protein sequence ID" value="SMQ76160.1"/>
    <property type="molecule type" value="Genomic_DNA"/>
</dbReference>
<proteinExistence type="predicted"/>